<protein>
    <submittedName>
        <fullName evidence="2">Uncharacterized protein</fullName>
    </submittedName>
</protein>
<comment type="caution">
    <text evidence="2">The sequence shown here is derived from an EMBL/GenBank/DDBJ whole genome shotgun (WGS) entry which is preliminary data.</text>
</comment>
<evidence type="ECO:0000313" key="3">
    <source>
        <dbReference type="Proteomes" id="UP001501161"/>
    </source>
</evidence>
<dbReference type="Proteomes" id="UP001501161">
    <property type="component" value="Unassembled WGS sequence"/>
</dbReference>
<dbReference type="EMBL" id="BAAAMQ010000007">
    <property type="protein sequence ID" value="GAA2098431.1"/>
    <property type="molecule type" value="Genomic_DNA"/>
</dbReference>
<reference evidence="2 3" key="1">
    <citation type="journal article" date="2019" name="Int. J. Syst. Evol. Microbiol.">
        <title>The Global Catalogue of Microorganisms (GCM) 10K type strain sequencing project: providing services to taxonomists for standard genome sequencing and annotation.</title>
        <authorList>
            <consortium name="The Broad Institute Genomics Platform"/>
            <consortium name="The Broad Institute Genome Sequencing Center for Infectious Disease"/>
            <person name="Wu L."/>
            <person name="Ma J."/>
        </authorList>
    </citation>
    <scope>NUCLEOTIDE SEQUENCE [LARGE SCALE GENOMIC DNA]</scope>
    <source>
        <strain evidence="2 3">JCM 13813</strain>
    </source>
</reference>
<organism evidence="2 3">
    <name type="scientific">Nocardioides furvisabuli</name>
    <dbReference type="NCBI Taxonomy" id="375542"/>
    <lineage>
        <taxon>Bacteria</taxon>
        <taxon>Bacillati</taxon>
        <taxon>Actinomycetota</taxon>
        <taxon>Actinomycetes</taxon>
        <taxon>Propionibacteriales</taxon>
        <taxon>Nocardioidaceae</taxon>
        <taxon>Nocardioides</taxon>
    </lineage>
</organism>
<name>A0ABN2WUD3_9ACTN</name>
<feature type="compositionally biased region" description="Basic and acidic residues" evidence="1">
    <location>
        <begin position="24"/>
        <end position="34"/>
    </location>
</feature>
<gene>
    <name evidence="2" type="ORF">GCM10009726_07340</name>
</gene>
<sequence length="71" mass="8168">MPDSSDLRRRHARRPDPLSVPNIDHTRGPRMKSDREVLMSDQPLTYSPFDAEVIANTYPVYRSCRQRPGTG</sequence>
<proteinExistence type="predicted"/>
<accession>A0ABN2WUD3</accession>
<keyword evidence="3" id="KW-1185">Reference proteome</keyword>
<feature type="region of interest" description="Disordered" evidence="1">
    <location>
        <begin position="1"/>
        <end position="34"/>
    </location>
</feature>
<evidence type="ECO:0000313" key="2">
    <source>
        <dbReference type="EMBL" id="GAA2098431.1"/>
    </source>
</evidence>
<evidence type="ECO:0000256" key="1">
    <source>
        <dbReference type="SAM" id="MobiDB-lite"/>
    </source>
</evidence>